<dbReference type="PANTHER" id="PTHR31296:SF1">
    <property type="entry name" value="MITOCHONDRIAL PROTEIN C2ORF69"/>
    <property type="match status" value="1"/>
</dbReference>
<proteinExistence type="predicted"/>
<accession>A0A2J7PDG8</accession>
<name>A0A2J7PDG8_9NEOP</name>
<reference evidence="2 3" key="1">
    <citation type="submission" date="2017-12" db="EMBL/GenBank/DDBJ databases">
        <title>Hemimetabolous genomes reveal molecular basis of termite eusociality.</title>
        <authorList>
            <person name="Harrison M.C."/>
            <person name="Jongepier E."/>
            <person name="Robertson H.M."/>
            <person name="Arning N."/>
            <person name="Bitard-Feildel T."/>
            <person name="Chao H."/>
            <person name="Childers C.P."/>
            <person name="Dinh H."/>
            <person name="Doddapaneni H."/>
            <person name="Dugan S."/>
            <person name="Gowin J."/>
            <person name="Greiner C."/>
            <person name="Han Y."/>
            <person name="Hu H."/>
            <person name="Hughes D.S.T."/>
            <person name="Huylmans A.-K."/>
            <person name="Kemena C."/>
            <person name="Kremer L.P.M."/>
            <person name="Lee S.L."/>
            <person name="Lopez-Ezquerra A."/>
            <person name="Mallet L."/>
            <person name="Monroy-Kuhn J.M."/>
            <person name="Moser A."/>
            <person name="Murali S.C."/>
            <person name="Muzny D.M."/>
            <person name="Otani S."/>
            <person name="Piulachs M.-D."/>
            <person name="Poelchau M."/>
            <person name="Qu J."/>
            <person name="Schaub F."/>
            <person name="Wada-Katsumata A."/>
            <person name="Worley K.C."/>
            <person name="Xie Q."/>
            <person name="Ylla G."/>
            <person name="Poulsen M."/>
            <person name="Gibbs R.A."/>
            <person name="Schal C."/>
            <person name="Richards S."/>
            <person name="Belles X."/>
            <person name="Korb J."/>
            <person name="Bornberg-Bauer E."/>
        </authorList>
    </citation>
    <scope>NUCLEOTIDE SEQUENCE [LARGE SCALE GENOMIC DNA]</scope>
    <source>
        <tissue evidence="2">Whole body</tissue>
    </source>
</reference>
<sequence length="249" mass="28819">MEFVSSEMDQNRMEFKTFSCYDNFVPCNNCGAPDHTPTHYALQHLERLLQGISQRLRTMPVSELLPPAPDEPGPPTEEAVIDDRDGLQPQEEEDEEMAPLWWREGLNLDKAHLVLIGFSKGCVVLNQFIYEFHYLKTLTPDDDTMMRLVSRIQDMYWLDGGHAGGKNTWITSRSLLETLTRLGIGIHIHVTPYQVHDERRPWIRKEEKTFGDLLRRLGAPVQRTLHFENQVASLYTHFEVLNAFRQAAK</sequence>
<feature type="compositionally biased region" description="Pro residues" evidence="1">
    <location>
        <begin position="66"/>
        <end position="75"/>
    </location>
</feature>
<dbReference type="OrthoDB" id="419333at2759"/>
<gene>
    <name evidence="2" type="ORF">B7P43_G01695</name>
</gene>
<evidence type="ECO:0000256" key="1">
    <source>
        <dbReference type="SAM" id="MobiDB-lite"/>
    </source>
</evidence>
<dbReference type="AlphaFoldDB" id="A0A2J7PDG8"/>
<dbReference type="GO" id="GO:0005739">
    <property type="term" value="C:mitochondrion"/>
    <property type="evidence" value="ECO:0007669"/>
    <property type="project" value="TreeGrafter"/>
</dbReference>
<organism evidence="2 3">
    <name type="scientific">Cryptotermes secundus</name>
    <dbReference type="NCBI Taxonomy" id="105785"/>
    <lineage>
        <taxon>Eukaryota</taxon>
        <taxon>Metazoa</taxon>
        <taxon>Ecdysozoa</taxon>
        <taxon>Arthropoda</taxon>
        <taxon>Hexapoda</taxon>
        <taxon>Insecta</taxon>
        <taxon>Pterygota</taxon>
        <taxon>Neoptera</taxon>
        <taxon>Polyneoptera</taxon>
        <taxon>Dictyoptera</taxon>
        <taxon>Blattodea</taxon>
        <taxon>Blattoidea</taxon>
        <taxon>Termitoidae</taxon>
        <taxon>Kalotermitidae</taxon>
        <taxon>Cryptotermitinae</taxon>
        <taxon>Cryptotermes</taxon>
    </lineage>
</organism>
<evidence type="ECO:0000313" key="3">
    <source>
        <dbReference type="Proteomes" id="UP000235965"/>
    </source>
</evidence>
<dbReference type="PANTHER" id="PTHR31296">
    <property type="entry name" value="UPF0565 PROTEIN C2ORF69"/>
    <property type="match status" value="1"/>
</dbReference>
<protein>
    <submittedName>
        <fullName evidence="2">Uncharacterized protein</fullName>
    </submittedName>
</protein>
<dbReference type="Proteomes" id="UP000235965">
    <property type="component" value="Unassembled WGS sequence"/>
</dbReference>
<feature type="region of interest" description="Disordered" evidence="1">
    <location>
        <begin position="62"/>
        <end position="82"/>
    </location>
</feature>
<dbReference type="EMBL" id="NEVH01026386">
    <property type="protein sequence ID" value="PNF14379.1"/>
    <property type="molecule type" value="Genomic_DNA"/>
</dbReference>
<dbReference type="InterPro" id="IPR018881">
    <property type="entry name" value="C2orf69_mit"/>
</dbReference>
<comment type="caution">
    <text evidence="2">The sequence shown here is derived from an EMBL/GenBank/DDBJ whole genome shotgun (WGS) entry which is preliminary data.</text>
</comment>
<evidence type="ECO:0000313" key="2">
    <source>
        <dbReference type="EMBL" id="PNF14379.1"/>
    </source>
</evidence>
<dbReference type="Pfam" id="PF10561">
    <property type="entry name" value="C2orf69"/>
    <property type="match status" value="1"/>
</dbReference>
<keyword evidence="3" id="KW-1185">Reference proteome</keyword>